<evidence type="ECO:0000313" key="6">
    <source>
        <dbReference type="EMBL" id="QNT58994.1"/>
    </source>
</evidence>
<dbReference type="EMBL" id="CP060414">
    <property type="protein sequence ID" value="QNT58994.1"/>
    <property type="molecule type" value="Genomic_DNA"/>
</dbReference>
<feature type="domain" description="Bacterial virulence protein VirB8" evidence="5">
    <location>
        <begin position="3"/>
        <end position="86"/>
    </location>
</feature>
<keyword evidence="4" id="KW-0472">Membrane</keyword>
<protein>
    <submittedName>
        <fullName evidence="6">VirB8 family protein</fullName>
    </submittedName>
</protein>
<reference evidence="6" key="1">
    <citation type="submission" date="2024-06" db="EMBL/GenBank/DDBJ databases">
        <title>Complete Genome Sequence of mouse commensal type strain Neisseria musculi.</title>
        <authorList>
            <person name="Thapa E."/>
            <person name="Aluvathingal J."/>
            <person name="Nadendla S."/>
            <person name="Mehta A."/>
            <person name="Tettelin H."/>
            <person name="Weyand N.J."/>
        </authorList>
    </citation>
    <scope>NUCLEOTIDE SEQUENCE</scope>
    <source>
        <strain evidence="6">NW831</strain>
    </source>
</reference>
<evidence type="ECO:0000256" key="1">
    <source>
        <dbReference type="ARBA" id="ARBA00004167"/>
    </source>
</evidence>
<keyword evidence="3" id="KW-1133">Transmembrane helix</keyword>
<gene>
    <name evidence="6" type="ORF">H7A79_0252</name>
</gene>
<dbReference type="AlphaFoldDB" id="A0A7H1MBH9"/>
<evidence type="ECO:0000256" key="2">
    <source>
        <dbReference type="ARBA" id="ARBA00022692"/>
    </source>
</evidence>
<accession>A0A7H1MBH9</accession>
<name>A0A7H1MBH9_9NEIS</name>
<dbReference type="InterPro" id="IPR007430">
    <property type="entry name" value="VirB8"/>
</dbReference>
<dbReference type="Proteomes" id="UP000516412">
    <property type="component" value="Chromosome"/>
</dbReference>
<sequence>MIQATYDATTLISASAVKSEFTAFYNQPTAPHKVLKQNFKIVAKVTNIAFVGDLAQVRFTKQTLPTAGQSADPIPPQKMIATIAFKFGAEVA</sequence>
<keyword evidence="2" id="KW-0812">Transmembrane</keyword>
<dbReference type="SUPFAM" id="SSF54427">
    <property type="entry name" value="NTF2-like"/>
    <property type="match status" value="1"/>
</dbReference>
<organism evidence="6 7">
    <name type="scientific">Neisseria musculi</name>
    <dbReference type="NCBI Taxonomy" id="1815583"/>
    <lineage>
        <taxon>Bacteria</taxon>
        <taxon>Pseudomonadati</taxon>
        <taxon>Pseudomonadota</taxon>
        <taxon>Betaproteobacteria</taxon>
        <taxon>Neisseriales</taxon>
        <taxon>Neisseriaceae</taxon>
        <taxon>Neisseria</taxon>
    </lineage>
</organism>
<keyword evidence="7" id="KW-1185">Reference proteome</keyword>
<dbReference type="GO" id="GO:0016020">
    <property type="term" value="C:membrane"/>
    <property type="evidence" value="ECO:0007669"/>
    <property type="project" value="UniProtKB-SubCell"/>
</dbReference>
<dbReference type="Pfam" id="PF04335">
    <property type="entry name" value="VirB8"/>
    <property type="match status" value="1"/>
</dbReference>
<evidence type="ECO:0000256" key="3">
    <source>
        <dbReference type="ARBA" id="ARBA00022989"/>
    </source>
</evidence>
<dbReference type="InterPro" id="IPR032710">
    <property type="entry name" value="NTF2-like_dom_sf"/>
</dbReference>
<evidence type="ECO:0000256" key="4">
    <source>
        <dbReference type="ARBA" id="ARBA00023136"/>
    </source>
</evidence>
<dbReference type="Gene3D" id="3.10.450.230">
    <property type="entry name" value="VirB8 protein"/>
    <property type="match status" value="1"/>
</dbReference>
<evidence type="ECO:0000313" key="7">
    <source>
        <dbReference type="Proteomes" id="UP000516412"/>
    </source>
</evidence>
<dbReference type="KEGG" id="nmus:H7A79_0252"/>
<dbReference type="CDD" id="cd16424">
    <property type="entry name" value="VirB8"/>
    <property type="match status" value="1"/>
</dbReference>
<evidence type="ECO:0000259" key="5">
    <source>
        <dbReference type="Pfam" id="PF04335"/>
    </source>
</evidence>
<proteinExistence type="predicted"/>
<comment type="subcellular location">
    <subcellularLocation>
        <location evidence="1">Membrane</location>
        <topology evidence="1">Single-pass membrane protein</topology>
    </subcellularLocation>
</comment>